<evidence type="ECO:0000256" key="1">
    <source>
        <dbReference type="SAM" id="MobiDB-lite"/>
    </source>
</evidence>
<dbReference type="AlphaFoldDB" id="A0AB34K8C0"/>
<sequence>MVEEEAQQEAWWLKQDSPSEELEAQQGLALVAFSTSCSSSGESSSSESFSSEATSSSLSSEAEKLASESDSSSSAYDLRFPA</sequence>
<proteinExistence type="predicted"/>
<name>A0AB34K8C0_PRYPA</name>
<dbReference type="EMBL" id="JBGBPQ010000001">
    <property type="protein sequence ID" value="KAL1530580.1"/>
    <property type="molecule type" value="Genomic_DNA"/>
</dbReference>
<reference evidence="2 3" key="1">
    <citation type="journal article" date="2024" name="Science">
        <title>Giant polyketide synthase enzymes in the biosynthesis of giant marine polyether toxins.</title>
        <authorList>
            <person name="Fallon T.R."/>
            <person name="Shende V.V."/>
            <person name="Wierzbicki I.H."/>
            <person name="Pendleton A.L."/>
            <person name="Watervoot N.F."/>
            <person name="Auber R.P."/>
            <person name="Gonzalez D.J."/>
            <person name="Wisecaver J.H."/>
            <person name="Moore B.S."/>
        </authorList>
    </citation>
    <scope>NUCLEOTIDE SEQUENCE [LARGE SCALE GENOMIC DNA]</scope>
    <source>
        <strain evidence="2 3">12B1</strain>
    </source>
</reference>
<evidence type="ECO:0000313" key="2">
    <source>
        <dbReference type="EMBL" id="KAL1530580.1"/>
    </source>
</evidence>
<accession>A0AB34K8C0</accession>
<gene>
    <name evidence="2" type="ORF">AB1Y20_001480</name>
</gene>
<keyword evidence="3" id="KW-1185">Reference proteome</keyword>
<evidence type="ECO:0000313" key="3">
    <source>
        <dbReference type="Proteomes" id="UP001515480"/>
    </source>
</evidence>
<protein>
    <submittedName>
        <fullName evidence="2">Uncharacterized protein</fullName>
    </submittedName>
</protein>
<organism evidence="2 3">
    <name type="scientific">Prymnesium parvum</name>
    <name type="common">Toxic golden alga</name>
    <dbReference type="NCBI Taxonomy" id="97485"/>
    <lineage>
        <taxon>Eukaryota</taxon>
        <taxon>Haptista</taxon>
        <taxon>Haptophyta</taxon>
        <taxon>Prymnesiophyceae</taxon>
        <taxon>Prymnesiales</taxon>
        <taxon>Prymnesiaceae</taxon>
        <taxon>Prymnesium</taxon>
    </lineage>
</organism>
<comment type="caution">
    <text evidence="2">The sequence shown here is derived from an EMBL/GenBank/DDBJ whole genome shotgun (WGS) entry which is preliminary data.</text>
</comment>
<feature type="compositionally biased region" description="Low complexity" evidence="1">
    <location>
        <begin position="36"/>
        <end position="60"/>
    </location>
</feature>
<dbReference type="Proteomes" id="UP001515480">
    <property type="component" value="Unassembled WGS sequence"/>
</dbReference>
<feature type="region of interest" description="Disordered" evidence="1">
    <location>
        <begin position="36"/>
        <end position="82"/>
    </location>
</feature>